<feature type="domain" description="EGF-like" evidence="14">
    <location>
        <begin position="936"/>
        <end position="971"/>
    </location>
</feature>
<dbReference type="FunFam" id="2.10.25.10:FF:000045">
    <property type="entry name" value="Slit guidance ligand 2"/>
    <property type="match status" value="1"/>
</dbReference>
<evidence type="ECO:0000256" key="5">
    <source>
        <dbReference type="ARBA" id="ARBA00022614"/>
    </source>
</evidence>
<evidence type="ECO:0000256" key="1">
    <source>
        <dbReference type="ARBA" id="ARBA00004613"/>
    </source>
</evidence>
<dbReference type="InterPro" id="IPR000742">
    <property type="entry name" value="EGF"/>
</dbReference>
<evidence type="ECO:0000259" key="12">
    <source>
        <dbReference type="PROSITE" id="PS01225"/>
    </source>
</evidence>
<evidence type="ECO:0000256" key="8">
    <source>
        <dbReference type="ARBA" id="ARBA00023157"/>
    </source>
</evidence>
<feature type="signal peptide" evidence="11">
    <location>
        <begin position="1"/>
        <end position="27"/>
    </location>
</feature>
<dbReference type="InterPro" id="IPR018097">
    <property type="entry name" value="EGF_Ca-bd_CS"/>
</dbReference>
<evidence type="ECO:0000256" key="9">
    <source>
        <dbReference type="ARBA" id="ARBA00023180"/>
    </source>
</evidence>
<dbReference type="Pfam" id="PF12661">
    <property type="entry name" value="hEGF"/>
    <property type="match status" value="1"/>
</dbReference>
<dbReference type="SUPFAM" id="SSF49899">
    <property type="entry name" value="Concanavalin A-like lectins/glucanases"/>
    <property type="match status" value="1"/>
</dbReference>
<dbReference type="SMART" id="SM00013">
    <property type="entry name" value="LRRNT"/>
    <property type="match status" value="4"/>
</dbReference>
<feature type="disulfide bond" evidence="10">
    <location>
        <begin position="1116"/>
        <end position="1125"/>
    </location>
</feature>
<evidence type="ECO:0000259" key="13">
    <source>
        <dbReference type="PROSITE" id="PS50025"/>
    </source>
</evidence>
<sequence>MKARIISMAHCLGLIILLFMCAGITSANSCPRSCQCHHKTIDCSFRNLFHVPKDMPRDTEKIDLQGNNITIIRRTDFQGMKQLRILQLLDNQIYTIEKGAFVDVISMMRLRLDRNNLVSLPDLLFSSMTDLVRLDLSYNKIQFIGKKTLKSSTKLKNLQLDHNEITCVSDQAIRGLHDMEILTLSNNNITTLPKDVFSSMSKLRVLRISENKLVCDCHLAWLARWLRNQPTLALFTECANPQHLKNKELAELQESDFKCIDGVRDDHHNQHCIVDNLCPHKCTCTEGVIDCRNKGLSQIPDNIPETATEIRMEQNHITEISSRVFEDMKKLRRIDFSNNQIAYLAPDAFAGLNSLSSLVLYGNKIVDLPPGVFSGLHKLQLLLLNANKITCVREDAFKDLHSLNLLSLYDNKIQSLANGSFTPLKNIQTLHLARNPFICDCNLFWMAKYLQINPIETSGARCESPRRMSRKKIASIKPNKFKCKGAEIHRTANAGNCMIDRECPQQCTCIGTTVDCSGRGLKTLPQFLPMYTTELKLGDNEITRVKAEGLFSKLTNLQVLELNDNKIEIIEEGTFAGASQLTDLQLTNNRLTQLSGKIFAGLENVKTLMLRGNKITCINNSTFTETPRLRLLSIYDNQIRCIMKGSFDRLYYLSTLNLMANPFNCNCHLGWLSKWLKQRNVITGTPTCFAPHIHKNTPIQDLKEKDFVCEENNDVGCNVGIPGCCHDSNMITEENSCDPRAYCPPKCTCKGTVVRCSRQELTEIPKYIPLDTTELYLDVNSIIRIPNEIGLLTKLNRLDLSHNKLITLQESVFGNLTNLETLILSYNKLQCIAASSFKSLEKLRILSLHGNNISSIPYGSFKDLTALRHIALGGNPMYCDCNLKWLSDWIKADFIEPGIALCVGPPKMTHKLLLTTPSKYFECLGTLDPMIAEKCNVCMTNPCTNGGTCHTVEFKNFTCECTTAFHGERCERQIDACFGNPCNNGGNCEVLEHGRFRCSCLDGFKGERCETNIDDCVNNKCQNNATCVDEIMSYSCRCAPAFTGKRCENKIPFCKAGFNYCVNGATCVSMNTDYRCECITGYTGKNCSSNIDDCKSHVCQNGATCVDGFNTYTCMCPTGYSGQHCEIAPVLSVEFWHRQSMPSVCKYHDCQNNAVCFMPRGAMETTDYQCRCAPGFDGKKCEKMASVSFKEKDSYIQLPNVDFKRGVNITIVFKTDSSTGVLLYSGQDQHVAVELFRGRVRVSFDVGNYPVSTMFSYKRVDDGQLHSLEMLIKQKNFTMKIDYDGFPRTVVNQGPQDYLEVEDDLFLGGLPADVNTRAFKKWHIREGVSFKGCFSQVFINRKQQDLLSATDSHKVSPGCQFDPCQDHKCEHGRCKPRKNKPGYRCKCKRGYSGTFCNIPPTCREIVFRDTYSDPKTKCTSRARIKYRRCEGTCGKMCCKPKKIKTRKVRLFCQDGTNYIYELPVIRKCGCSKC</sequence>
<evidence type="ECO:0000256" key="3">
    <source>
        <dbReference type="ARBA" id="ARBA00022525"/>
    </source>
</evidence>
<keyword evidence="4 10" id="KW-0245">EGF-like domain</keyword>
<keyword evidence="2" id="KW-0217">Developmental protein</keyword>
<dbReference type="GO" id="GO:0005576">
    <property type="term" value="C:extracellular region"/>
    <property type="evidence" value="ECO:0007669"/>
    <property type="project" value="UniProtKB-SubCell"/>
</dbReference>
<keyword evidence="8 10" id="KW-1015">Disulfide bond</keyword>
<keyword evidence="3" id="KW-0964">Secreted</keyword>
<proteinExistence type="predicted"/>
<dbReference type="PROSITE" id="PS00010">
    <property type="entry name" value="ASX_HYDROXYL"/>
    <property type="match status" value="2"/>
</dbReference>
<dbReference type="GO" id="GO:0005509">
    <property type="term" value="F:calcium ion binding"/>
    <property type="evidence" value="ECO:0007669"/>
    <property type="project" value="InterPro"/>
</dbReference>
<dbReference type="FunFam" id="3.80.10.10:FF:001360">
    <property type="entry name" value="Uncharacterized protein"/>
    <property type="match status" value="1"/>
</dbReference>
<organism evidence="15 16">
    <name type="scientific">Patella caerulea</name>
    <name type="common">Rayed Mediterranean limpet</name>
    <dbReference type="NCBI Taxonomy" id="87958"/>
    <lineage>
        <taxon>Eukaryota</taxon>
        <taxon>Metazoa</taxon>
        <taxon>Spiralia</taxon>
        <taxon>Lophotrochozoa</taxon>
        <taxon>Mollusca</taxon>
        <taxon>Gastropoda</taxon>
        <taxon>Patellogastropoda</taxon>
        <taxon>Patelloidea</taxon>
        <taxon>Patellidae</taxon>
        <taxon>Patella</taxon>
    </lineage>
</organism>
<feature type="disulfide bond" evidence="10">
    <location>
        <begin position="1038"/>
        <end position="1047"/>
    </location>
</feature>
<dbReference type="Pfam" id="PF00008">
    <property type="entry name" value="EGF"/>
    <property type="match status" value="3"/>
</dbReference>
<protein>
    <submittedName>
        <fullName evidence="15">Uncharacterized protein</fullName>
    </submittedName>
</protein>
<dbReference type="PROSITE" id="PS01185">
    <property type="entry name" value="CTCK_1"/>
    <property type="match status" value="1"/>
</dbReference>
<dbReference type="InterPro" id="IPR032675">
    <property type="entry name" value="LRR_dom_sf"/>
</dbReference>
<evidence type="ECO:0000256" key="7">
    <source>
        <dbReference type="ARBA" id="ARBA00022737"/>
    </source>
</evidence>
<dbReference type="PROSITE" id="PS00022">
    <property type="entry name" value="EGF_1"/>
    <property type="match status" value="7"/>
</dbReference>
<dbReference type="SMART" id="SM00181">
    <property type="entry name" value="EGF"/>
    <property type="match status" value="7"/>
</dbReference>
<feature type="disulfide bond" evidence="10">
    <location>
        <begin position="1000"/>
        <end position="1009"/>
    </location>
</feature>
<feature type="domain" description="EGF-like" evidence="14">
    <location>
        <begin position="1141"/>
        <end position="1182"/>
    </location>
</feature>
<dbReference type="InterPro" id="IPR003591">
    <property type="entry name" value="Leu-rich_rpt_typical-subtyp"/>
</dbReference>
<feature type="disulfide bond" evidence="10">
    <location>
        <begin position="1172"/>
        <end position="1181"/>
    </location>
</feature>
<dbReference type="InterPro" id="IPR006207">
    <property type="entry name" value="Cys_knot_C"/>
</dbReference>
<keyword evidence="5" id="KW-0433">Leucine-rich repeat</keyword>
<dbReference type="FunFam" id="2.10.25.10:FF:000472">
    <property type="entry name" value="Uncharacterized protein, isoform A"/>
    <property type="match status" value="1"/>
</dbReference>
<accession>A0AAN8K3P9</accession>
<dbReference type="InterPro" id="IPR000372">
    <property type="entry name" value="LRRNT"/>
</dbReference>
<dbReference type="FunFam" id="2.10.25.10:FF:000063">
    <property type="entry name" value="Slit guidance ligand 2"/>
    <property type="match status" value="1"/>
</dbReference>
<feature type="disulfide bond" evidence="10">
    <location>
        <begin position="1387"/>
        <end position="1396"/>
    </location>
</feature>
<comment type="caution">
    <text evidence="10">Lacks conserved residue(s) required for the propagation of feature annotation.</text>
</comment>
<dbReference type="SMART" id="SM00365">
    <property type="entry name" value="LRR_SD22"/>
    <property type="match status" value="10"/>
</dbReference>
<reference evidence="15 16" key="1">
    <citation type="submission" date="2024-01" db="EMBL/GenBank/DDBJ databases">
        <title>The genome of the rayed Mediterranean limpet Patella caerulea (Linnaeus, 1758).</title>
        <authorList>
            <person name="Anh-Thu Weber A."/>
            <person name="Halstead-Nussloch G."/>
        </authorList>
    </citation>
    <scope>NUCLEOTIDE SEQUENCE [LARGE SCALE GENOMIC DNA]</scope>
    <source>
        <strain evidence="15">AATW-2023a</strain>
        <tissue evidence="15">Whole specimen</tissue>
    </source>
</reference>
<dbReference type="InterPro" id="IPR013032">
    <property type="entry name" value="EGF-like_CS"/>
</dbReference>
<evidence type="ECO:0000256" key="6">
    <source>
        <dbReference type="ARBA" id="ARBA00022729"/>
    </source>
</evidence>
<feature type="chain" id="PRO_5042871204" evidence="11">
    <location>
        <begin position="28"/>
        <end position="1473"/>
    </location>
</feature>
<dbReference type="SMART" id="SM00082">
    <property type="entry name" value="LRRCT"/>
    <property type="match status" value="4"/>
</dbReference>
<dbReference type="GO" id="GO:0005886">
    <property type="term" value="C:plasma membrane"/>
    <property type="evidence" value="ECO:0007669"/>
    <property type="project" value="TreeGrafter"/>
</dbReference>
<feature type="domain" description="EGF-like" evidence="14">
    <location>
        <begin position="1090"/>
        <end position="1126"/>
    </location>
</feature>
<dbReference type="FunFam" id="3.80.10.10:FF:000004">
    <property type="entry name" value="Slit guidance ligand 2"/>
    <property type="match status" value="1"/>
</dbReference>
<feature type="domain" description="EGF-like" evidence="14">
    <location>
        <begin position="1050"/>
        <end position="1088"/>
    </location>
</feature>
<feature type="domain" description="CTCK" evidence="12">
    <location>
        <begin position="1402"/>
        <end position="1473"/>
    </location>
</feature>
<keyword evidence="16" id="KW-1185">Reference proteome</keyword>
<dbReference type="GO" id="GO:0007399">
    <property type="term" value="P:nervous system development"/>
    <property type="evidence" value="ECO:0007669"/>
    <property type="project" value="UniProtKB-ARBA"/>
</dbReference>
<dbReference type="PROSITE" id="PS01225">
    <property type="entry name" value="CTCK_2"/>
    <property type="match status" value="1"/>
</dbReference>
<dbReference type="SUPFAM" id="SSF57196">
    <property type="entry name" value="EGF/Laminin"/>
    <property type="match status" value="6"/>
</dbReference>
<dbReference type="SMART" id="SM00282">
    <property type="entry name" value="LamG"/>
    <property type="match status" value="1"/>
</dbReference>
<dbReference type="InterPro" id="IPR013320">
    <property type="entry name" value="ConA-like_dom_sf"/>
</dbReference>
<dbReference type="PROSITE" id="PS01187">
    <property type="entry name" value="EGF_CA"/>
    <property type="match status" value="2"/>
</dbReference>
<evidence type="ECO:0000256" key="2">
    <source>
        <dbReference type="ARBA" id="ARBA00022473"/>
    </source>
</evidence>
<dbReference type="CDD" id="cd00054">
    <property type="entry name" value="EGF_CA"/>
    <property type="match status" value="4"/>
</dbReference>
<dbReference type="SUPFAM" id="SSF52058">
    <property type="entry name" value="L domain-like"/>
    <property type="match status" value="3"/>
</dbReference>
<dbReference type="CDD" id="cd00110">
    <property type="entry name" value="LamG"/>
    <property type="match status" value="1"/>
</dbReference>
<feature type="domain" description="Laminin G" evidence="13">
    <location>
        <begin position="1185"/>
        <end position="1359"/>
    </location>
</feature>
<dbReference type="Gene3D" id="2.60.120.200">
    <property type="match status" value="1"/>
</dbReference>
<feature type="domain" description="EGF-like" evidence="14">
    <location>
        <begin position="1012"/>
        <end position="1048"/>
    </location>
</feature>
<dbReference type="Pfam" id="PF13855">
    <property type="entry name" value="LRR_8"/>
    <property type="match status" value="5"/>
</dbReference>
<dbReference type="InterPro" id="IPR000152">
    <property type="entry name" value="EGF-type_Asp/Asn_hydroxyl_site"/>
</dbReference>
<keyword evidence="6 11" id="KW-0732">Signal</keyword>
<keyword evidence="7" id="KW-0677">Repeat</keyword>
<evidence type="ECO:0000256" key="4">
    <source>
        <dbReference type="ARBA" id="ARBA00022536"/>
    </source>
</evidence>
<dbReference type="InterPro" id="IPR001611">
    <property type="entry name" value="Leu-rich_rpt"/>
</dbReference>
<evidence type="ECO:0000313" key="16">
    <source>
        <dbReference type="Proteomes" id="UP001347796"/>
    </source>
</evidence>
<dbReference type="PROSITE" id="PS01186">
    <property type="entry name" value="EGF_2"/>
    <property type="match status" value="5"/>
</dbReference>
<feature type="disulfide bond" evidence="10">
    <location>
        <begin position="961"/>
        <end position="970"/>
    </location>
</feature>
<dbReference type="Proteomes" id="UP001347796">
    <property type="component" value="Unassembled WGS sequence"/>
</dbReference>
<feature type="disulfide bond" evidence="10">
    <location>
        <begin position="1364"/>
        <end position="1374"/>
    </location>
</feature>
<dbReference type="InterPro" id="IPR001881">
    <property type="entry name" value="EGF-like_Ca-bd_dom"/>
</dbReference>
<dbReference type="SMART" id="SM00041">
    <property type="entry name" value="CT"/>
    <property type="match status" value="1"/>
</dbReference>
<dbReference type="SMART" id="SM00369">
    <property type="entry name" value="LRR_TYP"/>
    <property type="match status" value="17"/>
</dbReference>
<gene>
    <name evidence="15" type="ORF">SNE40_007502</name>
</gene>
<dbReference type="Pfam" id="PF02210">
    <property type="entry name" value="Laminin_G_2"/>
    <property type="match status" value="1"/>
</dbReference>
<dbReference type="FunFam" id="3.80.10.10:FF:000032">
    <property type="entry name" value="Slit homolog 2 (Drosophila)"/>
    <property type="match status" value="1"/>
</dbReference>
<dbReference type="PROSITE" id="PS51450">
    <property type="entry name" value="LRR"/>
    <property type="match status" value="3"/>
</dbReference>
<dbReference type="InterPro" id="IPR050541">
    <property type="entry name" value="LRR_TM_domain-containing"/>
</dbReference>
<dbReference type="InterPro" id="IPR000483">
    <property type="entry name" value="Cys-rich_flank_reg_C"/>
</dbReference>
<evidence type="ECO:0000256" key="11">
    <source>
        <dbReference type="SAM" id="SignalP"/>
    </source>
</evidence>
<dbReference type="Gene3D" id="2.10.25.10">
    <property type="entry name" value="Laminin"/>
    <property type="match status" value="7"/>
</dbReference>
<comment type="subcellular location">
    <subcellularLocation>
        <location evidence="1">Secreted</location>
    </subcellularLocation>
</comment>
<keyword evidence="9" id="KW-0325">Glycoprotein</keyword>
<dbReference type="PROSITE" id="PS50025">
    <property type="entry name" value="LAM_G_DOMAIN"/>
    <property type="match status" value="1"/>
</dbReference>
<name>A0AAN8K3P9_PATCE</name>
<feature type="domain" description="EGF-like" evidence="14">
    <location>
        <begin position="973"/>
        <end position="1010"/>
    </location>
</feature>
<feature type="domain" description="EGF-like" evidence="14">
    <location>
        <begin position="1360"/>
        <end position="1397"/>
    </location>
</feature>
<dbReference type="EMBL" id="JAZGQO010000006">
    <property type="protein sequence ID" value="KAK6185223.1"/>
    <property type="molecule type" value="Genomic_DNA"/>
</dbReference>
<dbReference type="InterPro" id="IPR001791">
    <property type="entry name" value="Laminin_G"/>
</dbReference>
<evidence type="ECO:0000256" key="10">
    <source>
        <dbReference type="PROSITE-ProRule" id="PRU00076"/>
    </source>
</evidence>
<dbReference type="FunFam" id="3.80.10.10:FF:000002">
    <property type="entry name" value="Slit guidance ligand 2"/>
    <property type="match status" value="2"/>
</dbReference>
<dbReference type="PANTHER" id="PTHR24369">
    <property type="entry name" value="ANTIGEN BSP, PUTATIVE-RELATED"/>
    <property type="match status" value="1"/>
</dbReference>
<dbReference type="PANTHER" id="PTHR24369:SF210">
    <property type="entry name" value="CHAOPTIN-RELATED"/>
    <property type="match status" value="1"/>
</dbReference>
<dbReference type="Gene3D" id="3.80.10.10">
    <property type="entry name" value="Ribonuclease Inhibitor"/>
    <property type="match status" value="5"/>
</dbReference>
<dbReference type="SMART" id="SM00179">
    <property type="entry name" value="EGF_CA"/>
    <property type="match status" value="6"/>
</dbReference>
<dbReference type="Pfam" id="PF01463">
    <property type="entry name" value="LRRCT"/>
    <property type="match status" value="4"/>
</dbReference>
<comment type="caution">
    <text evidence="15">The sequence shown here is derived from an EMBL/GenBank/DDBJ whole genome shotgun (WGS) entry which is preliminary data.</text>
</comment>
<evidence type="ECO:0000259" key="14">
    <source>
        <dbReference type="PROSITE" id="PS50026"/>
    </source>
</evidence>
<evidence type="ECO:0000313" key="15">
    <source>
        <dbReference type="EMBL" id="KAK6185223.1"/>
    </source>
</evidence>
<feature type="disulfide bond" evidence="10">
    <location>
        <begin position="1078"/>
        <end position="1087"/>
    </location>
</feature>
<dbReference type="Pfam" id="PF01462">
    <property type="entry name" value="LRRNT"/>
    <property type="match status" value="4"/>
</dbReference>
<dbReference type="PROSITE" id="PS50026">
    <property type="entry name" value="EGF_3"/>
    <property type="match status" value="7"/>
</dbReference>